<dbReference type="AlphaFoldDB" id="A0A5N7JZK7"/>
<dbReference type="Pfam" id="PF05655">
    <property type="entry name" value="AvrD"/>
    <property type="match status" value="1"/>
</dbReference>
<dbReference type="Proteomes" id="UP000325438">
    <property type="component" value="Unassembled WGS sequence"/>
</dbReference>
<gene>
    <name evidence="1" type="ORF">F0170_24000</name>
</gene>
<reference evidence="1 2" key="1">
    <citation type="submission" date="2019-09" db="EMBL/GenBank/DDBJ databases">
        <title>The draft genomes of Allium pathogen Pseudomonas sp.</title>
        <authorList>
            <person name="Fujikawa T."/>
            <person name="Sawada H."/>
        </authorList>
    </citation>
    <scope>NUCLEOTIDE SEQUENCE [LARGE SCALE GENOMIC DNA]</scope>
    <source>
        <strain evidence="1 2">MAFF 730085</strain>
    </source>
</reference>
<name>A0A5N7JZK7_9PSED</name>
<comment type="caution">
    <text evidence="1">The sequence shown here is derived from an EMBL/GenBank/DDBJ whole genome shotgun (WGS) entry which is preliminary data.</text>
</comment>
<evidence type="ECO:0000313" key="2">
    <source>
        <dbReference type="Proteomes" id="UP000325438"/>
    </source>
</evidence>
<accession>A0A5N7JZK7</accession>
<sequence length="310" mass="34161">MQDFSFSHIENHLGPATDRFFGGGFKHVQYGTRHLSLTESAVVSSVSLSYPEGWSKKIGSGELVPHLSTLDALAIAINLCQDILLKTFKNIDCFWVKKISIKAGKKPEEDLRDIQAQMTEESTYVDSDGDTHFIFHGHVGVMALQLEVIMPAAYAADIDRENVGHSYYALGFRKRTQLIDDIVFDSPLKAVSKLVVVDDEPDLPSSGIEADYPHVVTPIDAFVSHLQIAQVLLYKLDGLQRGESNTLWMRATHITAEDPAKRSATARVLMTELKGANIISVKGEDWRVAEIVGHLSGMTVSCSVAHLLPC</sequence>
<dbReference type="RefSeq" id="WP_152751307.1">
    <property type="nucleotide sequence ID" value="NZ_VUBA01000171.1"/>
</dbReference>
<dbReference type="InterPro" id="IPR008799">
    <property type="entry name" value="Pseudomon_AvrD"/>
</dbReference>
<organism evidence="1 2">
    <name type="scientific">Pseudomonas kitaguniensis</name>
    <dbReference type="NCBI Taxonomy" id="2607908"/>
    <lineage>
        <taxon>Bacteria</taxon>
        <taxon>Pseudomonadati</taxon>
        <taxon>Pseudomonadota</taxon>
        <taxon>Gammaproteobacteria</taxon>
        <taxon>Pseudomonadales</taxon>
        <taxon>Pseudomonadaceae</taxon>
        <taxon>Pseudomonas</taxon>
    </lineage>
</organism>
<proteinExistence type="predicted"/>
<dbReference type="EMBL" id="VUBA01000171">
    <property type="protein sequence ID" value="MPQ86774.1"/>
    <property type="molecule type" value="Genomic_DNA"/>
</dbReference>
<protein>
    <submittedName>
        <fullName evidence="1">Syringolide biosynthetic protein AvrD1</fullName>
    </submittedName>
</protein>
<evidence type="ECO:0000313" key="1">
    <source>
        <dbReference type="EMBL" id="MPQ86774.1"/>
    </source>
</evidence>